<dbReference type="EMBL" id="LAZR01012151">
    <property type="protein sequence ID" value="KKM31917.1"/>
    <property type="molecule type" value="Genomic_DNA"/>
</dbReference>
<comment type="caution">
    <text evidence="1">The sequence shown here is derived from an EMBL/GenBank/DDBJ whole genome shotgun (WGS) entry which is preliminary data.</text>
</comment>
<dbReference type="AlphaFoldDB" id="A0A0F9LLL9"/>
<proteinExistence type="predicted"/>
<protein>
    <submittedName>
        <fullName evidence="1">Uncharacterized protein</fullName>
    </submittedName>
</protein>
<accession>A0A0F9LLL9</accession>
<name>A0A0F9LLL9_9ZZZZ</name>
<reference evidence="1" key="1">
    <citation type="journal article" date="2015" name="Nature">
        <title>Complex archaea that bridge the gap between prokaryotes and eukaryotes.</title>
        <authorList>
            <person name="Spang A."/>
            <person name="Saw J.H."/>
            <person name="Jorgensen S.L."/>
            <person name="Zaremba-Niedzwiedzka K."/>
            <person name="Martijn J."/>
            <person name="Lind A.E."/>
            <person name="van Eijk R."/>
            <person name="Schleper C."/>
            <person name="Guy L."/>
            <person name="Ettema T.J."/>
        </authorList>
    </citation>
    <scope>NUCLEOTIDE SEQUENCE</scope>
</reference>
<organism evidence="1">
    <name type="scientific">marine sediment metagenome</name>
    <dbReference type="NCBI Taxonomy" id="412755"/>
    <lineage>
        <taxon>unclassified sequences</taxon>
        <taxon>metagenomes</taxon>
        <taxon>ecological metagenomes</taxon>
    </lineage>
</organism>
<gene>
    <name evidence="1" type="ORF">LCGC14_1565960</name>
</gene>
<sequence>MITLKPYKTCPFWEFCEHQYDDEFTKCRGIDPERNNVFVCELWAENYGKGLENA</sequence>
<evidence type="ECO:0000313" key="1">
    <source>
        <dbReference type="EMBL" id="KKM31917.1"/>
    </source>
</evidence>